<dbReference type="EMBL" id="PYWC01000025">
    <property type="protein sequence ID" value="PWW77201.1"/>
    <property type="molecule type" value="Genomic_DNA"/>
</dbReference>
<dbReference type="Pfam" id="PF24320">
    <property type="entry name" value="DUF7492"/>
    <property type="match status" value="1"/>
</dbReference>
<organism evidence="2 3">
    <name type="scientific">Tuber magnatum</name>
    <name type="common">white Piedmont truffle</name>
    <dbReference type="NCBI Taxonomy" id="42249"/>
    <lineage>
        <taxon>Eukaryota</taxon>
        <taxon>Fungi</taxon>
        <taxon>Dikarya</taxon>
        <taxon>Ascomycota</taxon>
        <taxon>Pezizomycotina</taxon>
        <taxon>Pezizomycetes</taxon>
        <taxon>Pezizales</taxon>
        <taxon>Tuberaceae</taxon>
        <taxon>Tuber</taxon>
    </lineage>
</organism>
<protein>
    <recommendedName>
        <fullName evidence="1">DUF7492 domain-containing protein</fullName>
    </recommendedName>
</protein>
<feature type="domain" description="DUF7492" evidence="1">
    <location>
        <begin position="2"/>
        <end position="69"/>
    </location>
</feature>
<dbReference type="AlphaFoldDB" id="A0A317SVN9"/>
<proteinExistence type="predicted"/>
<name>A0A317SVN9_9PEZI</name>
<reference evidence="2 3" key="1">
    <citation type="submission" date="2018-03" db="EMBL/GenBank/DDBJ databases">
        <title>Genomes of Pezizomycetes fungi and the evolution of truffles.</title>
        <authorList>
            <person name="Murat C."/>
            <person name="Payen T."/>
            <person name="Noel B."/>
            <person name="Kuo A."/>
            <person name="Martin F.M."/>
        </authorList>
    </citation>
    <scope>NUCLEOTIDE SEQUENCE [LARGE SCALE GENOMIC DNA]</scope>
    <source>
        <strain evidence="2">091103-1</strain>
    </source>
</reference>
<feature type="non-terminal residue" evidence="2">
    <location>
        <position position="69"/>
    </location>
</feature>
<dbReference type="InterPro" id="IPR055915">
    <property type="entry name" value="DUF7492"/>
</dbReference>
<dbReference type="OrthoDB" id="64281at2759"/>
<evidence type="ECO:0000313" key="3">
    <source>
        <dbReference type="Proteomes" id="UP000246991"/>
    </source>
</evidence>
<accession>A0A317SVN9</accession>
<evidence type="ECO:0000259" key="1">
    <source>
        <dbReference type="Pfam" id="PF24320"/>
    </source>
</evidence>
<comment type="caution">
    <text evidence="2">The sequence shown here is derived from an EMBL/GenBank/DDBJ whole genome shotgun (WGS) entry which is preliminary data.</text>
</comment>
<sequence length="69" mass="7914">PVCRGAPLTQVQRLWFPQSAAQVGLRVWASYAENRHVSKLRTGDPVGNRGAKFWYGTKDPVQWDKLYRV</sequence>
<gene>
    <name evidence="2" type="ORF">C7212DRAFT_71272</name>
</gene>
<evidence type="ECO:0000313" key="2">
    <source>
        <dbReference type="EMBL" id="PWW77201.1"/>
    </source>
</evidence>
<feature type="non-terminal residue" evidence="2">
    <location>
        <position position="1"/>
    </location>
</feature>
<keyword evidence="3" id="KW-1185">Reference proteome</keyword>
<dbReference type="Proteomes" id="UP000246991">
    <property type="component" value="Unassembled WGS sequence"/>
</dbReference>